<evidence type="ECO:0008006" key="3">
    <source>
        <dbReference type="Google" id="ProtNLM"/>
    </source>
</evidence>
<dbReference type="PANTHER" id="PTHR33312">
    <property type="entry name" value="MEMBRANE-ASSOCIATED KINASE REGULATOR 4-RELATED"/>
    <property type="match status" value="1"/>
</dbReference>
<dbReference type="AlphaFoldDB" id="A0AAV7EZD6"/>
<evidence type="ECO:0000313" key="1">
    <source>
        <dbReference type="EMBL" id="KAG9453831.1"/>
    </source>
</evidence>
<dbReference type="GO" id="GO:0005886">
    <property type="term" value="C:plasma membrane"/>
    <property type="evidence" value="ECO:0007669"/>
    <property type="project" value="InterPro"/>
</dbReference>
<comment type="caution">
    <text evidence="1">The sequence shown here is derived from an EMBL/GenBank/DDBJ whole genome shotgun (WGS) entry which is preliminary data.</text>
</comment>
<dbReference type="PANTHER" id="PTHR33312:SF21">
    <property type="entry name" value="MEMBRANE-ASSOCIATED KINASE REGULATOR 3-RELATED"/>
    <property type="match status" value="1"/>
</dbReference>
<dbReference type="GO" id="GO:0019210">
    <property type="term" value="F:kinase inhibitor activity"/>
    <property type="evidence" value="ECO:0007669"/>
    <property type="project" value="InterPro"/>
</dbReference>
<reference evidence="1 2" key="1">
    <citation type="submission" date="2021-07" db="EMBL/GenBank/DDBJ databases">
        <title>The Aristolochia fimbriata genome: insights into angiosperm evolution, floral development and chemical biosynthesis.</title>
        <authorList>
            <person name="Jiao Y."/>
        </authorList>
    </citation>
    <scope>NUCLEOTIDE SEQUENCE [LARGE SCALE GENOMIC DNA]</scope>
    <source>
        <strain evidence="1">IBCAS-2021</strain>
        <tissue evidence="1">Leaf</tissue>
    </source>
</reference>
<evidence type="ECO:0000313" key="2">
    <source>
        <dbReference type="Proteomes" id="UP000825729"/>
    </source>
</evidence>
<sequence>MARDLVPCDQVEEEYIEMDVSSSSFFFCYSPQSRDFEFQMSSKLPERDQPTTSPADELFYKGKLLPLHLPPRLQMVQKLLRNPPSCNSSYQQNVDSLEQSYVTATATPYESCNISPADSCPVSRELNPDEYLYECGPDDTSFINHPKKSWSKKLKLIKQSSLSHKLRASRAYLKSFFTKSGCTDESSTDAAKIIEELPASKAAEPLNKYIIKVAKRNPFGQIHRERHQANAAVLKDIQEERAENNGSHRRSFSGAIKRNLAAKSPSSSSSSSSSFSSVSSNGLHGVQMLKRSSSVNSEVESSIQGAIAHCKQSQLQLFSARKRASEVGFCSLSASRIVACEYPEWPGMCRG</sequence>
<organism evidence="1 2">
    <name type="scientific">Aristolochia fimbriata</name>
    <name type="common">White veined hardy Dutchman's pipe vine</name>
    <dbReference type="NCBI Taxonomy" id="158543"/>
    <lineage>
        <taxon>Eukaryota</taxon>
        <taxon>Viridiplantae</taxon>
        <taxon>Streptophyta</taxon>
        <taxon>Embryophyta</taxon>
        <taxon>Tracheophyta</taxon>
        <taxon>Spermatophyta</taxon>
        <taxon>Magnoliopsida</taxon>
        <taxon>Magnoliidae</taxon>
        <taxon>Piperales</taxon>
        <taxon>Aristolochiaceae</taxon>
        <taxon>Aristolochia</taxon>
    </lineage>
</organism>
<dbReference type="InterPro" id="IPR039620">
    <property type="entry name" value="BKI1/MAKR1/3/4"/>
</dbReference>
<dbReference type="EMBL" id="JAINDJ010000003">
    <property type="protein sequence ID" value="KAG9453831.1"/>
    <property type="molecule type" value="Genomic_DNA"/>
</dbReference>
<protein>
    <recommendedName>
        <fullName evidence="3">Membrane-associated kinase regulator 4</fullName>
    </recommendedName>
</protein>
<accession>A0AAV7EZD6</accession>
<gene>
    <name evidence="1" type="ORF">H6P81_006735</name>
</gene>
<keyword evidence="2" id="KW-1185">Reference proteome</keyword>
<proteinExistence type="predicted"/>
<dbReference type="Proteomes" id="UP000825729">
    <property type="component" value="Unassembled WGS sequence"/>
</dbReference>
<name>A0AAV7EZD6_ARIFI</name>